<gene>
    <name evidence="2" type="ORF">DFH94DRAFT_722897</name>
</gene>
<evidence type="ECO:0000259" key="1">
    <source>
        <dbReference type="Pfam" id="PF00644"/>
    </source>
</evidence>
<evidence type="ECO:0000313" key="3">
    <source>
        <dbReference type="Proteomes" id="UP000759537"/>
    </source>
</evidence>
<dbReference type="AlphaFoldDB" id="A0A9P5N0T3"/>
<dbReference type="Proteomes" id="UP000759537">
    <property type="component" value="Unassembled WGS sequence"/>
</dbReference>
<keyword evidence="3" id="KW-1185">Reference proteome</keyword>
<feature type="domain" description="PARP catalytic" evidence="1">
    <location>
        <begin position="267"/>
        <end position="350"/>
    </location>
</feature>
<reference evidence="2" key="1">
    <citation type="submission" date="2019-10" db="EMBL/GenBank/DDBJ databases">
        <authorList>
            <consortium name="DOE Joint Genome Institute"/>
            <person name="Kuo A."/>
            <person name="Miyauchi S."/>
            <person name="Kiss E."/>
            <person name="Drula E."/>
            <person name="Kohler A."/>
            <person name="Sanchez-Garcia M."/>
            <person name="Andreopoulos B."/>
            <person name="Barry K.W."/>
            <person name="Bonito G."/>
            <person name="Buee M."/>
            <person name="Carver A."/>
            <person name="Chen C."/>
            <person name="Cichocki N."/>
            <person name="Clum A."/>
            <person name="Culley D."/>
            <person name="Crous P.W."/>
            <person name="Fauchery L."/>
            <person name="Girlanda M."/>
            <person name="Hayes R."/>
            <person name="Keri Z."/>
            <person name="LaButti K."/>
            <person name="Lipzen A."/>
            <person name="Lombard V."/>
            <person name="Magnuson J."/>
            <person name="Maillard F."/>
            <person name="Morin E."/>
            <person name="Murat C."/>
            <person name="Nolan M."/>
            <person name="Ohm R."/>
            <person name="Pangilinan J."/>
            <person name="Pereira M."/>
            <person name="Perotto S."/>
            <person name="Peter M."/>
            <person name="Riley R."/>
            <person name="Sitrit Y."/>
            <person name="Stielow B."/>
            <person name="Szollosi G."/>
            <person name="Zifcakova L."/>
            <person name="Stursova M."/>
            <person name="Spatafora J.W."/>
            <person name="Tedersoo L."/>
            <person name="Vaario L.-M."/>
            <person name="Yamada A."/>
            <person name="Yan M."/>
            <person name="Wang P."/>
            <person name="Xu J."/>
            <person name="Bruns T."/>
            <person name="Baldrian P."/>
            <person name="Vilgalys R."/>
            <person name="Henrissat B."/>
            <person name="Grigoriev I.V."/>
            <person name="Hibbett D."/>
            <person name="Nagy L.G."/>
            <person name="Martin F.M."/>
        </authorList>
    </citation>
    <scope>NUCLEOTIDE SEQUENCE</scope>
    <source>
        <strain evidence="2">Prilba</strain>
    </source>
</reference>
<organism evidence="2 3">
    <name type="scientific">Russula ochroleuca</name>
    <dbReference type="NCBI Taxonomy" id="152965"/>
    <lineage>
        <taxon>Eukaryota</taxon>
        <taxon>Fungi</taxon>
        <taxon>Dikarya</taxon>
        <taxon>Basidiomycota</taxon>
        <taxon>Agaricomycotina</taxon>
        <taxon>Agaricomycetes</taxon>
        <taxon>Russulales</taxon>
        <taxon>Russulaceae</taxon>
        <taxon>Russula</taxon>
    </lineage>
</organism>
<dbReference type="PANTHER" id="PTHR31681:SF3">
    <property type="entry name" value="OS04G0690100 PROTEIN"/>
    <property type="match status" value="1"/>
</dbReference>
<dbReference type="OrthoDB" id="9514740at2759"/>
<dbReference type="Pfam" id="PF00644">
    <property type="entry name" value="PARP"/>
    <property type="match status" value="1"/>
</dbReference>
<dbReference type="GO" id="GO:0003950">
    <property type="term" value="F:NAD+ poly-ADP-ribosyltransferase activity"/>
    <property type="evidence" value="ECO:0007669"/>
    <property type="project" value="InterPro"/>
</dbReference>
<dbReference type="SUPFAM" id="SSF56399">
    <property type="entry name" value="ADP-ribosylation"/>
    <property type="match status" value="1"/>
</dbReference>
<proteinExistence type="predicted"/>
<accession>A0A9P5N0T3</accession>
<reference evidence="2" key="2">
    <citation type="journal article" date="2020" name="Nat. Commun.">
        <title>Large-scale genome sequencing of mycorrhizal fungi provides insights into the early evolution of symbiotic traits.</title>
        <authorList>
            <person name="Miyauchi S."/>
            <person name="Kiss E."/>
            <person name="Kuo A."/>
            <person name="Drula E."/>
            <person name="Kohler A."/>
            <person name="Sanchez-Garcia M."/>
            <person name="Morin E."/>
            <person name="Andreopoulos B."/>
            <person name="Barry K.W."/>
            <person name="Bonito G."/>
            <person name="Buee M."/>
            <person name="Carver A."/>
            <person name="Chen C."/>
            <person name="Cichocki N."/>
            <person name="Clum A."/>
            <person name="Culley D."/>
            <person name="Crous P.W."/>
            <person name="Fauchery L."/>
            <person name="Girlanda M."/>
            <person name="Hayes R.D."/>
            <person name="Keri Z."/>
            <person name="LaButti K."/>
            <person name="Lipzen A."/>
            <person name="Lombard V."/>
            <person name="Magnuson J."/>
            <person name="Maillard F."/>
            <person name="Murat C."/>
            <person name="Nolan M."/>
            <person name="Ohm R.A."/>
            <person name="Pangilinan J."/>
            <person name="Pereira M.F."/>
            <person name="Perotto S."/>
            <person name="Peter M."/>
            <person name="Pfister S."/>
            <person name="Riley R."/>
            <person name="Sitrit Y."/>
            <person name="Stielow J.B."/>
            <person name="Szollosi G."/>
            <person name="Zifcakova L."/>
            <person name="Stursova M."/>
            <person name="Spatafora J.W."/>
            <person name="Tedersoo L."/>
            <person name="Vaario L.M."/>
            <person name="Yamada A."/>
            <person name="Yan M."/>
            <person name="Wang P."/>
            <person name="Xu J."/>
            <person name="Bruns T."/>
            <person name="Baldrian P."/>
            <person name="Vilgalys R."/>
            <person name="Dunand C."/>
            <person name="Henrissat B."/>
            <person name="Grigoriev I.V."/>
            <person name="Hibbett D."/>
            <person name="Nagy L.G."/>
            <person name="Martin F.M."/>
        </authorList>
    </citation>
    <scope>NUCLEOTIDE SEQUENCE</scope>
    <source>
        <strain evidence="2">Prilba</strain>
    </source>
</reference>
<dbReference type="Gene3D" id="3.90.228.10">
    <property type="match status" value="1"/>
</dbReference>
<dbReference type="InterPro" id="IPR012317">
    <property type="entry name" value="Poly(ADP-ribose)pol_cat_dom"/>
</dbReference>
<name>A0A9P5N0T3_9AGAM</name>
<sequence length="377" mass="41918">MCPDTQRAATTQCQYPSCTKAVWKDPDGSYSSFCGNTHRLAMANNPKYTQSRTCKNCNSKPVYIENGRAHDFCGRRCAEEFNNNGRRPSRSRSSPPPRENICTIPGCPNRAFVDADGKATKYCSHRHRLAAVQRGLADVCLFCREMPTVEVGGKKSDFCSKHCSTAALSRVPTILDVPSGNEIYTDVVNQFTQKWEHPTQTPTVVKLWRIYGDRSVLDQFSRYQLEVERRTSLPGGNTRRRFHGTIRACTLGDTAADGNLCAQTTCNMCRIIESSFQRARAGERTNFGRFGEGIYTSATSSKANDYYFGSASPNRAMLLNDVVMGKAIKLTTTNQSLTQPPSGHDSVIGEPGGDLNYDECIVYKNEAIRASFLIVFR</sequence>
<protein>
    <recommendedName>
        <fullName evidence="1">PARP catalytic domain-containing protein</fullName>
    </recommendedName>
</protein>
<comment type="caution">
    <text evidence="2">The sequence shown here is derived from an EMBL/GenBank/DDBJ whole genome shotgun (WGS) entry which is preliminary data.</text>
</comment>
<dbReference type="PANTHER" id="PTHR31681">
    <property type="entry name" value="C2H2-LIKE ZINC FINGER PROTEIN"/>
    <property type="match status" value="1"/>
</dbReference>
<evidence type="ECO:0000313" key="2">
    <source>
        <dbReference type="EMBL" id="KAF8483602.1"/>
    </source>
</evidence>
<dbReference type="EMBL" id="WHVB01000004">
    <property type="protein sequence ID" value="KAF8483602.1"/>
    <property type="molecule type" value="Genomic_DNA"/>
</dbReference>